<dbReference type="Proteomes" id="UP000011518">
    <property type="component" value="Unassembled WGS sequence"/>
</dbReference>
<reference evidence="3" key="1">
    <citation type="submission" date="2012-07" db="EMBL/GenBank/DDBJ databases">
        <title>Genome of the Chinese tree shrew, a rising model animal genetically related to primates.</title>
        <authorList>
            <person name="Zhang G."/>
            <person name="Fan Y."/>
            <person name="Yao Y."/>
            <person name="Huang Z."/>
        </authorList>
    </citation>
    <scope>NUCLEOTIDE SEQUENCE [LARGE SCALE GENOMIC DNA]</scope>
</reference>
<keyword evidence="3" id="KW-1185">Reference proteome</keyword>
<organism evidence="2 3">
    <name type="scientific">Tupaia chinensis</name>
    <name type="common">Chinese tree shrew</name>
    <name type="synonym">Tupaia belangeri chinensis</name>
    <dbReference type="NCBI Taxonomy" id="246437"/>
    <lineage>
        <taxon>Eukaryota</taxon>
        <taxon>Metazoa</taxon>
        <taxon>Chordata</taxon>
        <taxon>Craniata</taxon>
        <taxon>Vertebrata</taxon>
        <taxon>Euteleostomi</taxon>
        <taxon>Mammalia</taxon>
        <taxon>Eutheria</taxon>
        <taxon>Euarchontoglires</taxon>
        <taxon>Scandentia</taxon>
        <taxon>Tupaiidae</taxon>
        <taxon>Tupaia</taxon>
    </lineage>
</organism>
<protein>
    <submittedName>
        <fullName evidence="2">Uncharacterized protein</fullName>
    </submittedName>
</protein>
<evidence type="ECO:0000313" key="2">
    <source>
        <dbReference type="EMBL" id="ELW62980.1"/>
    </source>
</evidence>
<reference evidence="3" key="2">
    <citation type="journal article" date="2013" name="Nat. Commun.">
        <title>Genome of the Chinese tree shrew.</title>
        <authorList>
            <person name="Fan Y."/>
            <person name="Huang Z.Y."/>
            <person name="Cao C.C."/>
            <person name="Chen C.S."/>
            <person name="Chen Y.X."/>
            <person name="Fan D.D."/>
            <person name="He J."/>
            <person name="Hou H.L."/>
            <person name="Hu L."/>
            <person name="Hu X.T."/>
            <person name="Jiang X.T."/>
            <person name="Lai R."/>
            <person name="Lang Y.S."/>
            <person name="Liang B."/>
            <person name="Liao S.G."/>
            <person name="Mu D."/>
            <person name="Ma Y.Y."/>
            <person name="Niu Y.Y."/>
            <person name="Sun X.Q."/>
            <person name="Xia J.Q."/>
            <person name="Xiao J."/>
            <person name="Xiong Z.Q."/>
            <person name="Xu L."/>
            <person name="Yang L."/>
            <person name="Zhang Y."/>
            <person name="Zhao W."/>
            <person name="Zhao X.D."/>
            <person name="Zheng Y.T."/>
            <person name="Zhou J.M."/>
            <person name="Zhu Y.B."/>
            <person name="Zhang G.J."/>
            <person name="Wang J."/>
            <person name="Yao Y.G."/>
        </authorList>
    </citation>
    <scope>NUCLEOTIDE SEQUENCE [LARGE SCALE GENOMIC DNA]</scope>
</reference>
<accession>L9KJ87</accession>
<feature type="region of interest" description="Disordered" evidence="1">
    <location>
        <begin position="1"/>
        <end position="23"/>
    </location>
</feature>
<dbReference type="AlphaFoldDB" id="L9KJ87"/>
<proteinExistence type="predicted"/>
<name>L9KJ87_TUPCH</name>
<dbReference type="InParanoid" id="L9KJ87"/>
<gene>
    <name evidence="2" type="ORF">TREES_T100001617</name>
</gene>
<sequence>MGLAGEWQLDEEMTGRSPLSDAQCGMVQERPPSPLHPESDVQQLQLEINDKKKLCTFDRMGLPSLRIM</sequence>
<dbReference type="EMBL" id="KB320797">
    <property type="protein sequence ID" value="ELW62980.1"/>
    <property type="molecule type" value="Genomic_DNA"/>
</dbReference>
<evidence type="ECO:0000313" key="3">
    <source>
        <dbReference type="Proteomes" id="UP000011518"/>
    </source>
</evidence>
<evidence type="ECO:0000256" key="1">
    <source>
        <dbReference type="SAM" id="MobiDB-lite"/>
    </source>
</evidence>